<proteinExistence type="predicted"/>
<dbReference type="EMBL" id="CALNXK010000143">
    <property type="protein sequence ID" value="CAH3168132.1"/>
    <property type="molecule type" value="Genomic_DNA"/>
</dbReference>
<dbReference type="Proteomes" id="UP001159405">
    <property type="component" value="Unassembled WGS sequence"/>
</dbReference>
<evidence type="ECO:0000313" key="3">
    <source>
        <dbReference type="Proteomes" id="UP001159405"/>
    </source>
</evidence>
<sequence>MEWVVIKGVSDFADGKNSATNAWRRFASIMAASLTAHILSDPIPFEHLAHYEGAVTKDAQTQTEITMNDKLFQQSVISTSQREDPDGELLEEGLKRKAAEDSDQVAKRRK</sequence>
<reference evidence="2 3" key="1">
    <citation type="submission" date="2022-05" db="EMBL/GenBank/DDBJ databases">
        <authorList>
            <consortium name="Genoscope - CEA"/>
            <person name="William W."/>
        </authorList>
    </citation>
    <scope>NUCLEOTIDE SEQUENCE [LARGE SCALE GENOMIC DNA]</scope>
</reference>
<organism evidence="2 3">
    <name type="scientific">Porites lobata</name>
    <dbReference type="NCBI Taxonomy" id="104759"/>
    <lineage>
        <taxon>Eukaryota</taxon>
        <taxon>Metazoa</taxon>
        <taxon>Cnidaria</taxon>
        <taxon>Anthozoa</taxon>
        <taxon>Hexacorallia</taxon>
        <taxon>Scleractinia</taxon>
        <taxon>Fungiina</taxon>
        <taxon>Poritidae</taxon>
        <taxon>Porites</taxon>
    </lineage>
</organism>
<feature type="compositionally biased region" description="Basic and acidic residues" evidence="1">
    <location>
        <begin position="92"/>
        <end position="110"/>
    </location>
</feature>
<evidence type="ECO:0000313" key="2">
    <source>
        <dbReference type="EMBL" id="CAH3168132.1"/>
    </source>
</evidence>
<comment type="caution">
    <text evidence="2">The sequence shown here is derived from an EMBL/GenBank/DDBJ whole genome shotgun (WGS) entry which is preliminary data.</text>
</comment>
<feature type="region of interest" description="Disordered" evidence="1">
    <location>
        <begin position="76"/>
        <end position="110"/>
    </location>
</feature>
<protein>
    <submittedName>
        <fullName evidence="2">Uncharacterized protein</fullName>
    </submittedName>
</protein>
<evidence type="ECO:0000256" key="1">
    <source>
        <dbReference type="SAM" id="MobiDB-lite"/>
    </source>
</evidence>
<name>A0ABN8QU99_9CNID</name>
<accession>A0ABN8QU99</accession>
<keyword evidence="3" id="KW-1185">Reference proteome</keyword>
<gene>
    <name evidence="2" type="ORF">PLOB_00009043</name>
</gene>